<accession>A0A0A9AMV7</accession>
<reference evidence="2" key="1">
    <citation type="submission" date="2014-09" db="EMBL/GenBank/DDBJ databases">
        <authorList>
            <person name="Magalhaes I.L.F."/>
            <person name="Oliveira U."/>
            <person name="Santos F.R."/>
            <person name="Vidigal T.H.D.A."/>
            <person name="Brescovit A.D."/>
            <person name="Santos A.J."/>
        </authorList>
    </citation>
    <scope>NUCLEOTIDE SEQUENCE</scope>
    <source>
        <tissue evidence="2">Shoot tissue taken approximately 20 cm above the soil surface</tissue>
    </source>
</reference>
<evidence type="ECO:0000313" key="2">
    <source>
        <dbReference type="EMBL" id="JAD50260.1"/>
    </source>
</evidence>
<organism evidence="2">
    <name type="scientific">Arundo donax</name>
    <name type="common">Giant reed</name>
    <name type="synonym">Donax arundinaceus</name>
    <dbReference type="NCBI Taxonomy" id="35708"/>
    <lineage>
        <taxon>Eukaryota</taxon>
        <taxon>Viridiplantae</taxon>
        <taxon>Streptophyta</taxon>
        <taxon>Embryophyta</taxon>
        <taxon>Tracheophyta</taxon>
        <taxon>Spermatophyta</taxon>
        <taxon>Magnoliopsida</taxon>
        <taxon>Liliopsida</taxon>
        <taxon>Poales</taxon>
        <taxon>Poaceae</taxon>
        <taxon>PACMAD clade</taxon>
        <taxon>Arundinoideae</taxon>
        <taxon>Arundineae</taxon>
        <taxon>Arundo</taxon>
    </lineage>
</organism>
<sequence>MFSKMPSLGTSRMSAVYCRGLSCLTDNWQLLRRLRVCSAIRPLLGSPIRTTVRSADWEPPVPVALRRRSPWPPPAERESGCSPPGRGAGGGWIVEKAAVREVGL</sequence>
<evidence type="ECO:0000256" key="1">
    <source>
        <dbReference type="SAM" id="MobiDB-lite"/>
    </source>
</evidence>
<protein>
    <submittedName>
        <fullName evidence="2">Uncharacterized protein</fullName>
    </submittedName>
</protein>
<feature type="region of interest" description="Disordered" evidence="1">
    <location>
        <begin position="65"/>
        <end position="90"/>
    </location>
</feature>
<proteinExistence type="predicted"/>
<name>A0A0A9AMV7_ARUDO</name>
<dbReference type="AlphaFoldDB" id="A0A0A9AMV7"/>
<dbReference type="EMBL" id="GBRH01247635">
    <property type="protein sequence ID" value="JAD50260.1"/>
    <property type="molecule type" value="Transcribed_RNA"/>
</dbReference>
<reference evidence="2" key="2">
    <citation type="journal article" date="2015" name="Data Brief">
        <title>Shoot transcriptome of the giant reed, Arundo donax.</title>
        <authorList>
            <person name="Barrero R.A."/>
            <person name="Guerrero F.D."/>
            <person name="Moolhuijzen P."/>
            <person name="Goolsby J.A."/>
            <person name="Tidwell J."/>
            <person name="Bellgard S.E."/>
            <person name="Bellgard M.I."/>
        </authorList>
    </citation>
    <scope>NUCLEOTIDE SEQUENCE</scope>
    <source>
        <tissue evidence="2">Shoot tissue taken approximately 20 cm above the soil surface</tissue>
    </source>
</reference>